<protein>
    <submittedName>
        <fullName evidence="1">Uncharacterized protein</fullName>
    </submittedName>
</protein>
<sequence>MKTPYEINCICEHHYVRFMENGMIQHEKFKAHVIEQCRIVLIDPKKSKERLATETLALNQKIKDTASKVFERWIANYHQRKGHHDWRLYNRMLNLK</sequence>
<evidence type="ECO:0000313" key="2">
    <source>
        <dbReference type="Proteomes" id="UP001304671"/>
    </source>
</evidence>
<proteinExistence type="predicted"/>
<keyword evidence="2" id="KW-1185">Reference proteome</keyword>
<comment type="caution">
    <text evidence="1">The sequence shown here is derived from an EMBL/GenBank/DDBJ whole genome shotgun (WGS) entry which is preliminary data.</text>
</comment>
<accession>A0ABU5QVB6</accession>
<dbReference type="Proteomes" id="UP001304671">
    <property type="component" value="Unassembled WGS sequence"/>
</dbReference>
<name>A0ABU5QVB6_9BACT</name>
<organism evidence="1 2">
    <name type="scientific">Arcicella aquatica</name>
    <dbReference type="NCBI Taxonomy" id="217141"/>
    <lineage>
        <taxon>Bacteria</taxon>
        <taxon>Pseudomonadati</taxon>
        <taxon>Bacteroidota</taxon>
        <taxon>Cytophagia</taxon>
        <taxon>Cytophagales</taxon>
        <taxon>Flectobacillaceae</taxon>
        <taxon>Arcicella</taxon>
    </lineage>
</organism>
<dbReference type="RefSeq" id="WP_323253361.1">
    <property type="nucleotide sequence ID" value="NZ_JAYFUL010000062.1"/>
</dbReference>
<gene>
    <name evidence="1" type="ORF">VB264_22825</name>
</gene>
<evidence type="ECO:0000313" key="1">
    <source>
        <dbReference type="EMBL" id="MEA5260650.1"/>
    </source>
</evidence>
<reference evidence="1 2" key="1">
    <citation type="submission" date="2023-12" db="EMBL/GenBank/DDBJ databases">
        <title>Novel species of the genus Arcicella isolated from rivers.</title>
        <authorList>
            <person name="Lu H."/>
        </authorList>
    </citation>
    <scope>NUCLEOTIDE SEQUENCE [LARGE SCALE GENOMIC DNA]</scope>
    <source>
        <strain evidence="1 2">LMG 21963</strain>
    </source>
</reference>
<dbReference type="EMBL" id="JAYFUL010000062">
    <property type="protein sequence ID" value="MEA5260650.1"/>
    <property type="molecule type" value="Genomic_DNA"/>
</dbReference>